<gene>
    <name evidence="8" type="ORF">ABID24_002651</name>
</gene>
<proteinExistence type="inferred from homology"/>
<dbReference type="InterPro" id="IPR016286">
    <property type="entry name" value="FUC_metazoa-typ"/>
</dbReference>
<organism evidence="8 9">
    <name type="scientific">Blautia caecimuris</name>
    <dbReference type="NCBI Taxonomy" id="1796615"/>
    <lineage>
        <taxon>Bacteria</taxon>
        <taxon>Bacillati</taxon>
        <taxon>Bacillota</taxon>
        <taxon>Clostridia</taxon>
        <taxon>Lachnospirales</taxon>
        <taxon>Lachnospiraceae</taxon>
        <taxon>Blautia</taxon>
    </lineage>
</organism>
<dbReference type="InterPro" id="IPR057739">
    <property type="entry name" value="Glyco_hydro_29_N"/>
</dbReference>
<evidence type="ECO:0000256" key="6">
    <source>
        <dbReference type="ARBA" id="ARBA00023295"/>
    </source>
</evidence>
<dbReference type="RefSeq" id="WP_257465101.1">
    <property type="nucleotide sequence ID" value="NZ_JANJZT010000022.1"/>
</dbReference>
<evidence type="ECO:0000256" key="4">
    <source>
        <dbReference type="ARBA" id="ARBA00022729"/>
    </source>
</evidence>
<sequence length="415" mass="47576">MKDTKQKWFKDAKYGLFIHWGLYSILAGEYKGIKTDRIAEWIENDLNIPVEEYRKLAEQFNPTGFNADDFVKRAKEQWGMKYIVLTAKHHEGFAMYDSKVSDFNVVKATPYGKDILKELQLACEKYDVKMGFYYSQAQDWDDPNGYMHRKDNSGKDFQKYLDEKCKPQIKELLENYGDICLIWFDTPMGITVAQTQELIDLVKSIQPNCLLSGRTGNHMGDYMTTGDNFIPRLPYEGDWEIPATVNDTWGFNKFDTNWKKQDDIISRLLKIVSRGGNYLLNVGPTAEGTVPEKCVEVLDEVGKYVTENSEAIFGTRPLGVYAYEIPGIELTGRAHKLYVHVLSPRTRIELLNIGNELKGAYVLSTGEQLEYSTLKCCEGDGMIEVELPEKLRSQKNFCVCLELIEEEPIFEAIKG</sequence>
<dbReference type="PRINTS" id="PR00741">
    <property type="entry name" value="GLHYDRLASE29"/>
</dbReference>
<dbReference type="GO" id="GO:0004560">
    <property type="term" value="F:alpha-L-fucosidase activity"/>
    <property type="evidence" value="ECO:0007669"/>
    <property type="project" value="UniProtKB-EC"/>
</dbReference>
<reference evidence="8 9" key="1">
    <citation type="submission" date="2024-06" db="EMBL/GenBank/DDBJ databases">
        <title>Genomic Encyclopedia of Type Strains, Phase IV (KMG-IV): sequencing the most valuable type-strain genomes for metagenomic binning, comparative biology and taxonomic classification.</title>
        <authorList>
            <person name="Goeker M."/>
        </authorList>
    </citation>
    <scope>NUCLEOTIDE SEQUENCE [LARGE SCALE GENOMIC DNA]</scope>
    <source>
        <strain evidence="8 9">DSM 29492</strain>
    </source>
</reference>
<evidence type="ECO:0000313" key="9">
    <source>
        <dbReference type="Proteomes" id="UP001549106"/>
    </source>
</evidence>
<comment type="caution">
    <text evidence="8">The sequence shown here is derived from an EMBL/GenBank/DDBJ whole genome shotgun (WGS) entry which is preliminary data.</text>
</comment>
<evidence type="ECO:0000256" key="5">
    <source>
        <dbReference type="ARBA" id="ARBA00022801"/>
    </source>
</evidence>
<evidence type="ECO:0000256" key="3">
    <source>
        <dbReference type="ARBA" id="ARBA00012662"/>
    </source>
</evidence>
<keyword evidence="9" id="KW-1185">Reference proteome</keyword>
<keyword evidence="4" id="KW-0732">Signal</keyword>
<dbReference type="InterPro" id="IPR017853">
    <property type="entry name" value="GH"/>
</dbReference>
<comment type="similarity">
    <text evidence="2">Belongs to the glycosyl hydrolase 29 family.</text>
</comment>
<dbReference type="EC" id="3.2.1.51" evidence="3"/>
<dbReference type="SMART" id="SM00812">
    <property type="entry name" value="Alpha_L_fucos"/>
    <property type="match status" value="1"/>
</dbReference>
<dbReference type="Pfam" id="PF01120">
    <property type="entry name" value="Alpha_L_fucos"/>
    <property type="match status" value="1"/>
</dbReference>
<evidence type="ECO:0000256" key="2">
    <source>
        <dbReference type="ARBA" id="ARBA00007951"/>
    </source>
</evidence>
<comment type="function">
    <text evidence="1">Alpha-L-fucosidase is responsible for hydrolyzing the alpha-1,6-linked fucose joined to the reducing-end N-acetylglucosamine of the carbohydrate moieties of glycoproteins.</text>
</comment>
<dbReference type="InterPro" id="IPR000933">
    <property type="entry name" value="Glyco_hydro_29"/>
</dbReference>
<name>A0ABV2M7R8_9FIRM</name>
<keyword evidence="5 8" id="KW-0378">Hydrolase</keyword>
<keyword evidence="6 8" id="KW-0326">Glycosidase</keyword>
<dbReference type="EMBL" id="JBEPMJ010000021">
    <property type="protein sequence ID" value="MET3751392.1"/>
    <property type="molecule type" value="Genomic_DNA"/>
</dbReference>
<dbReference type="PANTHER" id="PTHR10030">
    <property type="entry name" value="ALPHA-L-FUCOSIDASE"/>
    <property type="match status" value="1"/>
</dbReference>
<dbReference type="PIRSF" id="PIRSF001092">
    <property type="entry name" value="Alpha-L-fucosidase"/>
    <property type="match status" value="1"/>
</dbReference>
<protein>
    <recommendedName>
        <fullName evidence="3">alpha-L-fucosidase</fullName>
        <ecNumber evidence="3">3.2.1.51</ecNumber>
    </recommendedName>
</protein>
<evidence type="ECO:0000256" key="1">
    <source>
        <dbReference type="ARBA" id="ARBA00004071"/>
    </source>
</evidence>
<dbReference type="PANTHER" id="PTHR10030:SF37">
    <property type="entry name" value="ALPHA-L-FUCOSIDASE-RELATED"/>
    <property type="match status" value="1"/>
</dbReference>
<feature type="domain" description="Glycoside hydrolase family 29 N-terminal" evidence="7">
    <location>
        <begin position="5"/>
        <end position="310"/>
    </location>
</feature>
<accession>A0ABV2M7R8</accession>
<dbReference type="SUPFAM" id="SSF51445">
    <property type="entry name" value="(Trans)glycosidases"/>
    <property type="match status" value="1"/>
</dbReference>
<evidence type="ECO:0000313" key="8">
    <source>
        <dbReference type="EMBL" id="MET3751392.1"/>
    </source>
</evidence>
<dbReference type="Gene3D" id="3.20.20.80">
    <property type="entry name" value="Glycosidases"/>
    <property type="match status" value="1"/>
</dbReference>
<evidence type="ECO:0000259" key="7">
    <source>
        <dbReference type="Pfam" id="PF01120"/>
    </source>
</evidence>
<dbReference type="Proteomes" id="UP001549106">
    <property type="component" value="Unassembled WGS sequence"/>
</dbReference>